<dbReference type="SUPFAM" id="SSF46894">
    <property type="entry name" value="C-terminal effector domain of the bipartite response regulators"/>
    <property type="match status" value="1"/>
</dbReference>
<dbReference type="Proteomes" id="UP000271554">
    <property type="component" value="Chromosome"/>
</dbReference>
<dbReference type="Pfam" id="PF13191">
    <property type="entry name" value="AAA_16"/>
    <property type="match status" value="1"/>
</dbReference>
<dbReference type="Gene3D" id="1.25.40.10">
    <property type="entry name" value="Tetratricopeptide repeat domain"/>
    <property type="match status" value="1"/>
</dbReference>
<accession>A0A387H9F0</accession>
<feature type="domain" description="HTH luxR-type" evidence="2">
    <location>
        <begin position="858"/>
        <end position="923"/>
    </location>
</feature>
<dbReference type="GO" id="GO:0003677">
    <property type="term" value="F:DNA binding"/>
    <property type="evidence" value="ECO:0007669"/>
    <property type="project" value="InterPro"/>
</dbReference>
<sequence length="925" mass="96579">MREVSGEARGEMRGSGGVGGWDSLVASGTASLERQGRLAVHGPWGSGKSTLVDELVARAAGPALRVHAREEDQHLPCSGLAQLWGGALLTGSVPPEDPAARLGLRAATARALADHPGSLLVVEDAQWLDPVSADVLGHCARALPSDLLPMVVAERSVRRPARAAGLLGGYPPLLSMEPASLDETAAVLDALGLPARWATAVHRYSGGHRALLAACCDDLADASPDPGALTGRLPPVRLRRAEDLAAAWLDTAPPEVLATLRTAALTTRPDADLLRRAGCPDADDHVRYALRAGLLVPQLPPDQRDLADSSVRFAAGALARVAAVTMDARTRRRTHHALAEVVRDPIRAAWHRAMAQDGTDPATARDTAGAAVAARAAGESGLAAELMWCAARLTPVDQGEVRLERLTEAAHDAAVAGACDLAHRAAQDIAEAHGTPSQQVSAVLAVIDACGQDLTGAEPLFTAARRAAGQDPALLAAIELRAAVQANVAAGDSARALRHARSAAALAHTGADVVLEAAALTMAARMERVLGRLESAPATLAAALALAVAPPRMGIRNSPEYLAARHAVFDGRFTEARAALMDLLPVALGSGGAEDLAEIWRSLAEVDSALGACSRALRWADSALSITATADLSPGPAWYTAALVHSHGGSFDRALGYATRALGASRAEHDALHTTRSLWILGAVHLHGGHVDRAAATLAEVAESEERPGADDPAILRWQADAVEAFAGAGQTARAHALLDRMQHTVKPHASHALLRAALTRSRAVCVHQDGDSEGAVELLDDTARAFATLGTPVEEGRTLLVRGRVERRRRRSAAARTAWEQARTIFEAAEAHPWIALADEHLSRLTGLPPGPGGSASRAPGTSLTAHELRLAGLICSGCTNQEAAQQMFVSRKTVESTLSRIYRKLGVRNRTQLTAALPPPTGA</sequence>
<proteinExistence type="predicted"/>
<dbReference type="Gene3D" id="1.10.10.10">
    <property type="entry name" value="Winged helix-like DNA-binding domain superfamily/Winged helix DNA-binding domain"/>
    <property type="match status" value="1"/>
</dbReference>
<feature type="region of interest" description="Disordered" evidence="1">
    <location>
        <begin position="1"/>
        <end position="20"/>
    </location>
</feature>
<reference evidence="3 4" key="1">
    <citation type="submission" date="2018-10" db="EMBL/GenBank/DDBJ databases">
        <title>Relationship between Morphology and Antimicrobial Activity in Streptomyces.</title>
        <authorList>
            <person name="Kang H.J."/>
            <person name="Kim S.B."/>
        </authorList>
    </citation>
    <scope>NUCLEOTIDE SEQUENCE [LARGE SCALE GENOMIC DNA]</scope>
    <source>
        <strain evidence="3 4">BH38</strain>
    </source>
</reference>
<dbReference type="KEGG" id="shun:DWB77_00942"/>
<evidence type="ECO:0000259" key="2">
    <source>
        <dbReference type="PROSITE" id="PS50043"/>
    </source>
</evidence>
<dbReference type="PRINTS" id="PR00038">
    <property type="entry name" value="HTHLUXR"/>
</dbReference>
<dbReference type="PROSITE" id="PS50043">
    <property type="entry name" value="HTH_LUXR_2"/>
    <property type="match status" value="1"/>
</dbReference>
<dbReference type="Pfam" id="PF00196">
    <property type="entry name" value="GerE"/>
    <property type="match status" value="1"/>
</dbReference>
<dbReference type="EMBL" id="CP032698">
    <property type="protein sequence ID" value="AYG78833.1"/>
    <property type="molecule type" value="Genomic_DNA"/>
</dbReference>
<dbReference type="CDD" id="cd06170">
    <property type="entry name" value="LuxR_C_like"/>
    <property type="match status" value="1"/>
</dbReference>
<dbReference type="InterPro" id="IPR027417">
    <property type="entry name" value="P-loop_NTPase"/>
</dbReference>
<evidence type="ECO:0000256" key="1">
    <source>
        <dbReference type="SAM" id="MobiDB-lite"/>
    </source>
</evidence>
<dbReference type="GO" id="GO:0006355">
    <property type="term" value="P:regulation of DNA-templated transcription"/>
    <property type="evidence" value="ECO:0007669"/>
    <property type="project" value="InterPro"/>
</dbReference>
<dbReference type="InterPro" id="IPR011990">
    <property type="entry name" value="TPR-like_helical_dom_sf"/>
</dbReference>
<dbReference type="InterPro" id="IPR016032">
    <property type="entry name" value="Sig_transdc_resp-reg_C-effctor"/>
</dbReference>
<evidence type="ECO:0000313" key="4">
    <source>
        <dbReference type="Proteomes" id="UP000271554"/>
    </source>
</evidence>
<keyword evidence="4" id="KW-1185">Reference proteome</keyword>
<organism evidence="3 4">
    <name type="scientific">Streptomyces hundungensis</name>
    <dbReference type="NCBI Taxonomy" id="1077946"/>
    <lineage>
        <taxon>Bacteria</taxon>
        <taxon>Bacillati</taxon>
        <taxon>Actinomycetota</taxon>
        <taxon>Actinomycetes</taxon>
        <taxon>Kitasatosporales</taxon>
        <taxon>Streptomycetaceae</taxon>
        <taxon>Streptomyces</taxon>
    </lineage>
</organism>
<dbReference type="SMART" id="SM00421">
    <property type="entry name" value="HTH_LUXR"/>
    <property type="match status" value="1"/>
</dbReference>
<dbReference type="AlphaFoldDB" id="A0A387H9F0"/>
<evidence type="ECO:0000313" key="3">
    <source>
        <dbReference type="EMBL" id="AYG78833.1"/>
    </source>
</evidence>
<name>A0A387H9F0_9ACTN</name>
<dbReference type="InterPro" id="IPR000792">
    <property type="entry name" value="Tscrpt_reg_LuxR_C"/>
</dbReference>
<dbReference type="InterPro" id="IPR041664">
    <property type="entry name" value="AAA_16"/>
</dbReference>
<gene>
    <name evidence="3" type="primary">devR_1</name>
    <name evidence="3" type="ORF">DWB77_00942</name>
</gene>
<dbReference type="SUPFAM" id="SSF48452">
    <property type="entry name" value="TPR-like"/>
    <property type="match status" value="1"/>
</dbReference>
<dbReference type="InterPro" id="IPR036388">
    <property type="entry name" value="WH-like_DNA-bd_sf"/>
</dbReference>
<protein>
    <submittedName>
        <fullName evidence="3">Transcriptional regulatory protein DevR (DosR)</fullName>
    </submittedName>
</protein>
<feature type="compositionally biased region" description="Basic and acidic residues" evidence="1">
    <location>
        <begin position="1"/>
        <end position="12"/>
    </location>
</feature>
<dbReference type="SUPFAM" id="SSF52540">
    <property type="entry name" value="P-loop containing nucleoside triphosphate hydrolases"/>
    <property type="match status" value="1"/>
</dbReference>